<feature type="region of interest" description="Disordered" evidence="1">
    <location>
        <begin position="1"/>
        <end position="93"/>
    </location>
</feature>
<feature type="compositionally biased region" description="Basic residues" evidence="1">
    <location>
        <begin position="35"/>
        <end position="50"/>
    </location>
</feature>
<keyword evidence="4" id="KW-1185">Reference proteome</keyword>
<accession>A0AAX6F1F6</accession>
<feature type="compositionally biased region" description="Low complexity" evidence="1">
    <location>
        <begin position="1"/>
        <end position="25"/>
    </location>
</feature>
<protein>
    <submittedName>
        <fullName evidence="3">Pollen-specific leucine-rich repeat extensin-like protein 3</fullName>
    </submittedName>
</protein>
<evidence type="ECO:0000313" key="3">
    <source>
        <dbReference type="EMBL" id="KAJ6810011.1"/>
    </source>
</evidence>
<evidence type="ECO:0000313" key="4">
    <source>
        <dbReference type="Proteomes" id="UP001140949"/>
    </source>
</evidence>
<evidence type="ECO:0000256" key="2">
    <source>
        <dbReference type="SAM" id="Phobius"/>
    </source>
</evidence>
<dbReference type="Proteomes" id="UP001140949">
    <property type="component" value="Unassembled WGS sequence"/>
</dbReference>
<keyword evidence="2" id="KW-0812">Transmembrane</keyword>
<name>A0AAX6F1F6_IRIPA</name>
<dbReference type="AlphaFoldDB" id="A0AAX6F1F6"/>
<reference evidence="3" key="1">
    <citation type="journal article" date="2023" name="GigaByte">
        <title>Genome assembly of the bearded iris, Iris pallida Lam.</title>
        <authorList>
            <person name="Bruccoleri R.E."/>
            <person name="Oakeley E.J."/>
            <person name="Faust A.M.E."/>
            <person name="Altorfer M."/>
            <person name="Dessus-Babus S."/>
            <person name="Burckhardt D."/>
            <person name="Oertli M."/>
            <person name="Naumann U."/>
            <person name="Petersen F."/>
            <person name="Wong J."/>
        </authorList>
    </citation>
    <scope>NUCLEOTIDE SEQUENCE</scope>
    <source>
        <strain evidence="3">GSM-AAB239-AS_SAM_17_03QT</strain>
    </source>
</reference>
<proteinExistence type="predicted"/>
<feature type="compositionally biased region" description="Low complexity" evidence="1">
    <location>
        <begin position="57"/>
        <end position="69"/>
    </location>
</feature>
<reference evidence="3" key="2">
    <citation type="submission" date="2023-04" db="EMBL/GenBank/DDBJ databases">
        <authorList>
            <person name="Bruccoleri R.E."/>
            <person name="Oakeley E.J."/>
            <person name="Faust A.-M."/>
            <person name="Dessus-Babus S."/>
            <person name="Altorfer M."/>
            <person name="Burckhardt D."/>
            <person name="Oertli M."/>
            <person name="Naumann U."/>
            <person name="Petersen F."/>
            <person name="Wong J."/>
        </authorList>
    </citation>
    <scope>NUCLEOTIDE SEQUENCE</scope>
    <source>
        <strain evidence="3">GSM-AAB239-AS_SAM_17_03QT</strain>
        <tissue evidence="3">Leaf</tissue>
    </source>
</reference>
<organism evidence="3 4">
    <name type="scientific">Iris pallida</name>
    <name type="common">Sweet iris</name>
    <dbReference type="NCBI Taxonomy" id="29817"/>
    <lineage>
        <taxon>Eukaryota</taxon>
        <taxon>Viridiplantae</taxon>
        <taxon>Streptophyta</taxon>
        <taxon>Embryophyta</taxon>
        <taxon>Tracheophyta</taxon>
        <taxon>Spermatophyta</taxon>
        <taxon>Magnoliopsida</taxon>
        <taxon>Liliopsida</taxon>
        <taxon>Asparagales</taxon>
        <taxon>Iridaceae</taxon>
        <taxon>Iridoideae</taxon>
        <taxon>Irideae</taxon>
        <taxon>Iris</taxon>
    </lineage>
</organism>
<keyword evidence="2" id="KW-1133">Transmembrane helix</keyword>
<feature type="compositionally biased region" description="Gly residues" evidence="1">
    <location>
        <begin position="73"/>
        <end position="83"/>
    </location>
</feature>
<sequence length="179" mass="19325">MVTRRGGAADPSAASESASAGAAPEEAAEEAKLCDRKRRSRGVWGKRVRRNPGDAAGGARRSLRALGPAKLVGRGGEATGGSKWGTTSRKASRVRLGKSAMDGGGVEGADRDGHRRCRKGQVRVSISLPLLFLGGGVFLVAVVCLQLEDFGGLVWRYRRWPWWRWSEWRGGGEPERWQG</sequence>
<keyword evidence="2" id="KW-0472">Membrane</keyword>
<feature type="transmembrane region" description="Helical" evidence="2">
    <location>
        <begin position="124"/>
        <end position="148"/>
    </location>
</feature>
<dbReference type="EMBL" id="JANAVB010032619">
    <property type="protein sequence ID" value="KAJ6810011.1"/>
    <property type="molecule type" value="Genomic_DNA"/>
</dbReference>
<gene>
    <name evidence="3" type="ORF">M6B38_157310</name>
</gene>
<evidence type="ECO:0000256" key="1">
    <source>
        <dbReference type="SAM" id="MobiDB-lite"/>
    </source>
</evidence>
<comment type="caution">
    <text evidence="3">The sequence shown here is derived from an EMBL/GenBank/DDBJ whole genome shotgun (WGS) entry which is preliminary data.</text>
</comment>